<name>A0ABT6N752_9SPHN</name>
<proteinExistence type="predicted"/>
<comment type="caution">
    <text evidence="3">The sequence shown here is derived from an EMBL/GenBank/DDBJ whole genome shotgun (WGS) entry which is preliminary data.</text>
</comment>
<accession>A0ABT6N752</accession>
<dbReference type="CDD" id="cd17541">
    <property type="entry name" value="REC_CheB-like"/>
    <property type="match status" value="1"/>
</dbReference>
<dbReference type="PANTHER" id="PTHR42872">
    <property type="entry name" value="PROTEIN-GLUTAMATE METHYLESTERASE/PROTEIN-GLUTAMINE GLUTAMINASE"/>
    <property type="match status" value="1"/>
</dbReference>
<organism evidence="3 4">
    <name type="scientific">Sphingomonas oryzagri</name>
    <dbReference type="NCBI Taxonomy" id="3042314"/>
    <lineage>
        <taxon>Bacteria</taxon>
        <taxon>Pseudomonadati</taxon>
        <taxon>Pseudomonadota</taxon>
        <taxon>Alphaproteobacteria</taxon>
        <taxon>Sphingomonadales</taxon>
        <taxon>Sphingomonadaceae</taxon>
        <taxon>Sphingomonas</taxon>
    </lineage>
</organism>
<dbReference type="SUPFAM" id="SSF52172">
    <property type="entry name" value="CheY-like"/>
    <property type="match status" value="1"/>
</dbReference>
<dbReference type="RefSeq" id="WP_281046284.1">
    <property type="nucleotide sequence ID" value="NZ_JARYGZ010000005.1"/>
</dbReference>
<dbReference type="SMART" id="SM00448">
    <property type="entry name" value="REC"/>
    <property type="match status" value="1"/>
</dbReference>
<evidence type="ECO:0000313" key="4">
    <source>
        <dbReference type="Proteomes" id="UP001160625"/>
    </source>
</evidence>
<dbReference type="Gene3D" id="3.40.50.2300">
    <property type="match status" value="1"/>
</dbReference>
<dbReference type="PROSITE" id="PS50110">
    <property type="entry name" value="RESPONSE_REGULATORY"/>
    <property type="match status" value="1"/>
</dbReference>
<dbReference type="InterPro" id="IPR011006">
    <property type="entry name" value="CheY-like_superfamily"/>
</dbReference>
<dbReference type="Proteomes" id="UP001160625">
    <property type="component" value="Unassembled WGS sequence"/>
</dbReference>
<evidence type="ECO:0000313" key="3">
    <source>
        <dbReference type="EMBL" id="MDH7640937.1"/>
    </source>
</evidence>
<dbReference type="Pfam" id="PF00072">
    <property type="entry name" value="Response_reg"/>
    <property type="match status" value="1"/>
</dbReference>
<feature type="modified residue" description="4-aspartylphosphate" evidence="1">
    <location>
        <position position="56"/>
    </location>
</feature>
<sequence length="142" mass="15109">MEPVRVFAIDDSAVVRSVISRIVETSGCCVLLGAAADVESARDRIAALRPDVVTLDLSLPGYDGIQYLDELDCAVHPAIVIVSAATSPGSPETLRALAHGADACFDKGRIVTEAALFIRTLVTTGRRRRATEIAPPRRALRA</sequence>
<dbReference type="PANTHER" id="PTHR42872:SF6">
    <property type="entry name" value="PROTEIN-GLUTAMATE METHYLESTERASE_PROTEIN-GLUTAMINE GLUTAMINASE"/>
    <property type="match status" value="1"/>
</dbReference>
<dbReference type="EMBL" id="JARYGZ010000005">
    <property type="protein sequence ID" value="MDH7640937.1"/>
    <property type="molecule type" value="Genomic_DNA"/>
</dbReference>
<reference evidence="3" key="1">
    <citation type="submission" date="2023-04" db="EMBL/GenBank/DDBJ databases">
        <title>Sphingomonas sp. MAHUQ-71 isolated from rice field.</title>
        <authorList>
            <person name="Huq M.A."/>
        </authorList>
    </citation>
    <scope>NUCLEOTIDE SEQUENCE</scope>
    <source>
        <strain evidence="3">MAHUQ-71</strain>
    </source>
</reference>
<feature type="domain" description="Response regulatory" evidence="2">
    <location>
        <begin position="5"/>
        <end position="122"/>
    </location>
</feature>
<dbReference type="InterPro" id="IPR001789">
    <property type="entry name" value="Sig_transdc_resp-reg_receiver"/>
</dbReference>
<protein>
    <submittedName>
        <fullName evidence="3">Response regulator</fullName>
    </submittedName>
</protein>
<keyword evidence="4" id="KW-1185">Reference proteome</keyword>
<keyword evidence="1" id="KW-0597">Phosphoprotein</keyword>
<evidence type="ECO:0000259" key="2">
    <source>
        <dbReference type="PROSITE" id="PS50110"/>
    </source>
</evidence>
<evidence type="ECO:0000256" key="1">
    <source>
        <dbReference type="PROSITE-ProRule" id="PRU00169"/>
    </source>
</evidence>
<gene>
    <name evidence="3" type="ORF">QGN17_19545</name>
</gene>